<dbReference type="Proteomes" id="UP000027195">
    <property type="component" value="Unassembled WGS sequence"/>
</dbReference>
<evidence type="ECO:0000313" key="3">
    <source>
        <dbReference type="Proteomes" id="UP000027195"/>
    </source>
</evidence>
<dbReference type="InParanoid" id="A0A067LZU4"/>
<organism evidence="2 3">
    <name type="scientific">Botryobasidium botryosum (strain FD-172 SS1)</name>
    <dbReference type="NCBI Taxonomy" id="930990"/>
    <lineage>
        <taxon>Eukaryota</taxon>
        <taxon>Fungi</taxon>
        <taxon>Dikarya</taxon>
        <taxon>Basidiomycota</taxon>
        <taxon>Agaricomycotina</taxon>
        <taxon>Agaricomycetes</taxon>
        <taxon>Cantharellales</taxon>
        <taxon>Botryobasidiaceae</taxon>
        <taxon>Botryobasidium</taxon>
    </lineage>
</organism>
<dbReference type="HOGENOM" id="CLU_1777143_0_0_1"/>
<protein>
    <submittedName>
        <fullName evidence="2">Uncharacterized protein</fullName>
    </submittedName>
</protein>
<feature type="compositionally biased region" description="Polar residues" evidence="1">
    <location>
        <begin position="43"/>
        <end position="52"/>
    </location>
</feature>
<feature type="compositionally biased region" description="Low complexity" evidence="1">
    <location>
        <begin position="53"/>
        <end position="64"/>
    </location>
</feature>
<name>A0A067LZU4_BOTB1</name>
<feature type="compositionally biased region" description="Low complexity" evidence="1">
    <location>
        <begin position="81"/>
        <end position="93"/>
    </location>
</feature>
<proteinExistence type="predicted"/>
<accession>A0A067LZU4</accession>
<dbReference type="EMBL" id="KL198086">
    <property type="protein sequence ID" value="KDQ08789.1"/>
    <property type="molecule type" value="Genomic_DNA"/>
</dbReference>
<feature type="region of interest" description="Disordered" evidence="1">
    <location>
        <begin position="1"/>
        <end position="107"/>
    </location>
</feature>
<sequence>METFADNLEPGPRAQSSPSKPSMPTALPQPQAPNLQDEGSPGEATTSNIPATNSGQVSGSNSNVAPTQEPSGSGSQAENQTNATVANSVSNAAGTASHLPNAAGYPPNAAGTNYAILQTQRGQLIIQTQRGQLIIQTQRGQLIIQT</sequence>
<keyword evidence="3" id="KW-1185">Reference proteome</keyword>
<evidence type="ECO:0000313" key="2">
    <source>
        <dbReference type="EMBL" id="KDQ08789.1"/>
    </source>
</evidence>
<gene>
    <name evidence="2" type="ORF">BOTBODRAFT_558763</name>
</gene>
<reference evidence="3" key="1">
    <citation type="journal article" date="2014" name="Proc. Natl. Acad. Sci. U.S.A.">
        <title>Extensive sampling of basidiomycete genomes demonstrates inadequacy of the white-rot/brown-rot paradigm for wood decay fungi.</title>
        <authorList>
            <person name="Riley R."/>
            <person name="Salamov A.A."/>
            <person name="Brown D.W."/>
            <person name="Nagy L.G."/>
            <person name="Floudas D."/>
            <person name="Held B.W."/>
            <person name="Levasseur A."/>
            <person name="Lombard V."/>
            <person name="Morin E."/>
            <person name="Otillar R."/>
            <person name="Lindquist E.A."/>
            <person name="Sun H."/>
            <person name="LaButti K.M."/>
            <person name="Schmutz J."/>
            <person name="Jabbour D."/>
            <person name="Luo H."/>
            <person name="Baker S.E."/>
            <person name="Pisabarro A.G."/>
            <person name="Walton J.D."/>
            <person name="Blanchette R.A."/>
            <person name="Henrissat B."/>
            <person name="Martin F."/>
            <person name="Cullen D."/>
            <person name="Hibbett D.S."/>
            <person name="Grigoriev I.V."/>
        </authorList>
    </citation>
    <scope>NUCLEOTIDE SEQUENCE [LARGE SCALE GENOMIC DNA]</scope>
    <source>
        <strain evidence="3">FD-172 SS1</strain>
    </source>
</reference>
<evidence type="ECO:0000256" key="1">
    <source>
        <dbReference type="SAM" id="MobiDB-lite"/>
    </source>
</evidence>
<feature type="compositionally biased region" description="Polar residues" evidence="1">
    <location>
        <begin position="65"/>
        <end position="80"/>
    </location>
</feature>
<dbReference type="AlphaFoldDB" id="A0A067LZU4"/>